<evidence type="ECO:0000313" key="2">
    <source>
        <dbReference type="EMBL" id="CAJ1964775.1"/>
    </source>
</evidence>
<dbReference type="SUPFAM" id="SSF53098">
    <property type="entry name" value="Ribonuclease H-like"/>
    <property type="match status" value="1"/>
</dbReference>
<gene>
    <name evidence="2" type="ORF">CYCCA115_LOCUS20787</name>
</gene>
<comment type="caution">
    <text evidence="2">The sequence shown here is derived from an EMBL/GenBank/DDBJ whole genome shotgun (WGS) entry which is preliminary data.</text>
</comment>
<feature type="domain" description="RNase H type-1" evidence="1">
    <location>
        <begin position="139"/>
        <end position="278"/>
    </location>
</feature>
<dbReference type="Pfam" id="PF13456">
    <property type="entry name" value="RVT_3"/>
    <property type="match status" value="1"/>
</dbReference>
<sequence length="300" mass="33442">MGVSGALQVRLKAPRSDNNKAVVQSWCLPAYAVTMRSPSIMMVTGEDLVLIRQRIADALAIQDGDVVDFDLVEWGETIRLPVKIRDNIASDVLIHDWFTLGLVKNFSADSSGETLTLHSGKIITLPRQEMFAGMKVSKFSGTAKLCFDGASRNNPKGPTGYGFRITLVDEKQSELVRGYGYGGMNRTSNEMEYYGLIEGFVWASRLDLKDLIVCGDSELIINQMNGSYQVNDPKLQALVQKAKHLVNFMSERQTNVSFRHVPREQNTSADLLANLGIDTMENMVVCNWGNVNRKMKVTPW</sequence>
<dbReference type="Gene3D" id="3.30.420.10">
    <property type="entry name" value="Ribonuclease H-like superfamily/Ribonuclease H"/>
    <property type="match status" value="1"/>
</dbReference>
<dbReference type="InterPro" id="IPR036397">
    <property type="entry name" value="RNaseH_sf"/>
</dbReference>
<reference evidence="2" key="1">
    <citation type="submission" date="2023-08" db="EMBL/GenBank/DDBJ databases">
        <authorList>
            <person name="Audoor S."/>
            <person name="Bilcke G."/>
        </authorList>
    </citation>
    <scope>NUCLEOTIDE SEQUENCE</scope>
</reference>
<keyword evidence="3" id="KW-1185">Reference proteome</keyword>
<dbReference type="EMBL" id="CAKOGP040002202">
    <property type="protein sequence ID" value="CAJ1964775.1"/>
    <property type="molecule type" value="Genomic_DNA"/>
</dbReference>
<dbReference type="InterPro" id="IPR012337">
    <property type="entry name" value="RNaseH-like_sf"/>
</dbReference>
<evidence type="ECO:0000313" key="3">
    <source>
        <dbReference type="Proteomes" id="UP001295423"/>
    </source>
</evidence>
<dbReference type="InterPro" id="IPR002156">
    <property type="entry name" value="RNaseH_domain"/>
</dbReference>
<dbReference type="Proteomes" id="UP001295423">
    <property type="component" value="Unassembled WGS sequence"/>
</dbReference>
<dbReference type="PANTHER" id="PTHR46387:SF2">
    <property type="entry name" value="RIBONUCLEASE HI"/>
    <property type="match status" value="1"/>
</dbReference>
<name>A0AAD2G6F7_9STRA</name>
<dbReference type="PROSITE" id="PS50879">
    <property type="entry name" value="RNASE_H_1"/>
    <property type="match status" value="1"/>
</dbReference>
<accession>A0AAD2G6F7</accession>
<dbReference type="GO" id="GO:0003676">
    <property type="term" value="F:nucleic acid binding"/>
    <property type="evidence" value="ECO:0007669"/>
    <property type="project" value="InterPro"/>
</dbReference>
<dbReference type="AlphaFoldDB" id="A0AAD2G6F7"/>
<proteinExistence type="predicted"/>
<evidence type="ECO:0000259" key="1">
    <source>
        <dbReference type="PROSITE" id="PS50879"/>
    </source>
</evidence>
<organism evidence="2 3">
    <name type="scientific">Cylindrotheca closterium</name>
    <dbReference type="NCBI Taxonomy" id="2856"/>
    <lineage>
        <taxon>Eukaryota</taxon>
        <taxon>Sar</taxon>
        <taxon>Stramenopiles</taxon>
        <taxon>Ochrophyta</taxon>
        <taxon>Bacillariophyta</taxon>
        <taxon>Bacillariophyceae</taxon>
        <taxon>Bacillariophycidae</taxon>
        <taxon>Bacillariales</taxon>
        <taxon>Bacillariaceae</taxon>
        <taxon>Cylindrotheca</taxon>
    </lineage>
</organism>
<dbReference type="PANTHER" id="PTHR46387">
    <property type="entry name" value="POLYNUCLEOTIDYL TRANSFERASE, RIBONUCLEASE H-LIKE SUPERFAMILY PROTEIN"/>
    <property type="match status" value="1"/>
</dbReference>
<dbReference type="GO" id="GO:0004523">
    <property type="term" value="F:RNA-DNA hybrid ribonuclease activity"/>
    <property type="evidence" value="ECO:0007669"/>
    <property type="project" value="InterPro"/>
</dbReference>
<dbReference type="CDD" id="cd09279">
    <property type="entry name" value="RNase_HI_like"/>
    <property type="match status" value="1"/>
</dbReference>
<protein>
    <recommendedName>
        <fullName evidence="1">RNase H type-1 domain-containing protein</fullName>
    </recommendedName>
</protein>